<evidence type="ECO:0000256" key="5">
    <source>
        <dbReference type="ARBA" id="ARBA00022723"/>
    </source>
</evidence>
<evidence type="ECO:0000256" key="12">
    <source>
        <dbReference type="RuleBase" id="RU004011"/>
    </source>
</evidence>
<dbReference type="GO" id="GO:0005524">
    <property type="term" value="F:ATP binding"/>
    <property type="evidence" value="ECO:0007669"/>
    <property type="project" value="UniProtKB-KW"/>
</dbReference>
<feature type="domain" description="Nucleoside diphosphate kinase-like" evidence="13">
    <location>
        <begin position="2"/>
        <end position="136"/>
    </location>
</feature>
<comment type="caution">
    <text evidence="14">The sequence shown here is derived from an EMBL/GenBank/DDBJ whole genome shotgun (WGS) entry which is preliminary data.</text>
</comment>
<dbReference type="STRING" id="1133569.FD21_GL000401"/>
<dbReference type="InterPro" id="IPR001564">
    <property type="entry name" value="Nucleoside_diP_kinase"/>
</dbReference>
<evidence type="ECO:0000313" key="14">
    <source>
        <dbReference type="EMBL" id="KRM89034.1"/>
    </source>
</evidence>
<evidence type="ECO:0000256" key="2">
    <source>
        <dbReference type="ARBA" id="ARBA00008142"/>
    </source>
</evidence>
<dbReference type="GO" id="GO:0004550">
    <property type="term" value="F:nucleoside diphosphate kinase activity"/>
    <property type="evidence" value="ECO:0007669"/>
    <property type="project" value="UniProtKB-EC"/>
</dbReference>
<dbReference type="AlphaFoldDB" id="A0A0R2CCD9"/>
<dbReference type="FunFam" id="3.30.70.141:FF:000017">
    <property type="entry name" value="Nucleoside diphosphate kinase"/>
    <property type="match status" value="1"/>
</dbReference>
<evidence type="ECO:0000256" key="6">
    <source>
        <dbReference type="ARBA" id="ARBA00022741"/>
    </source>
</evidence>
<evidence type="ECO:0000256" key="4">
    <source>
        <dbReference type="ARBA" id="ARBA00022679"/>
    </source>
</evidence>
<evidence type="ECO:0000256" key="8">
    <source>
        <dbReference type="ARBA" id="ARBA00022840"/>
    </source>
</evidence>
<evidence type="ECO:0000313" key="15">
    <source>
        <dbReference type="Proteomes" id="UP000051576"/>
    </source>
</evidence>
<dbReference type="SUPFAM" id="SSF54919">
    <property type="entry name" value="Nucleoside diphosphate kinase, NDK"/>
    <property type="match status" value="1"/>
</dbReference>
<gene>
    <name evidence="14" type="ORF">FD21_GL000401</name>
</gene>
<evidence type="ECO:0000256" key="9">
    <source>
        <dbReference type="ARBA" id="ARBA00022842"/>
    </source>
</evidence>
<keyword evidence="4" id="KW-0808">Transferase</keyword>
<dbReference type="GO" id="GO:0006241">
    <property type="term" value="P:CTP biosynthetic process"/>
    <property type="evidence" value="ECO:0007669"/>
    <property type="project" value="InterPro"/>
</dbReference>
<organism evidence="14 15">
    <name type="scientific">Liquorilactobacillus vini DSM 20605</name>
    <dbReference type="NCBI Taxonomy" id="1133569"/>
    <lineage>
        <taxon>Bacteria</taxon>
        <taxon>Bacillati</taxon>
        <taxon>Bacillota</taxon>
        <taxon>Bacilli</taxon>
        <taxon>Lactobacillales</taxon>
        <taxon>Lactobacillaceae</taxon>
        <taxon>Liquorilactobacillus</taxon>
    </lineage>
</organism>
<dbReference type="PROSITE" id="PS51374">
    <property type="entry name" value="NDPK_LIKE"/>
    <property type="match status" value="1"/>
</dbReference>
<evidence type="ECO:0000256" key="11">
    <source>
        <dbReference type="PROSITE-ProRule" id="PRU00706"/>
    </source>
</evidence>
<keyword evidence="15" id="KW-1185">Reference proteome</keyword>
<evidence type="ECO:0000256" key="7">
    <source>
        <dbReference type="ARBA" id="ARBA00022777"/>
    </source>
</evidence>
<proteinExistence type="inferred from homology"/>
<dbReference type="GO" id="GO:0046872">
    <property type="term" value="F:metal ion binding"/>
    <property type="evidence" value="ECO:0007669"/>
    <property type="project" value="UniProtKB-KW"/>
</dbReference>
<dbReference type="EMBL" id="AYYX01000014">
    <property type="protein sequence ID" value="KRM89034.1"/>
    <property type="molecule type" value="Genomic_DNA"/>
</dbReference>
<dbReference type="eggNOG" id="COG0105">
    <property type="taxonomic scope" value="Bacteria"/>
</dbReference>
<evidence type="ECO:0000256" key="3">
    <source>
        <dbReference type="ARBA" id="ARBA00012966"/>
    </source>
</evidence>
<dbReference type="Gene3D" id="3.30.70.141">
    <property type="entry name" value="Nucleoside diphosphate kinase-like domain"/>
    <property type="match status" value="1"/>
</dbReference>
<keyword evidence="7" id="KW-0418">Kinase</keyword>
<dbReference type="GO" id="GO:0006228">
    <property type="term" value="P:UTP biosynthetic process"/>
    <property type="evidence" value="ECO:0007669"/>
    <property type="project" value="InterPro"/>
</dbReference>
<protein>
    <recommendedName>
        <fullName evidence="3">nucleoside-diphosphate kinase</fullName>
        <ecNumber evidence="3">2.7.4.6</ecNumber>
    </recommendedName>
</protein>
<reference evidence="14 15" key="1">
    <citation type="journal article" date="2015" name="Genome Announc.">
        <title>Expanding the biotechnology potential of lactobacilli through comparative genomics of 213 strains and associated genera.</title>
        <authorList>
            <person name="Sun Z."/>
            <person name="Harris H.M."/>
            <person name="McCann A."/>
            <person name="Guo C."/>
            <person name="Argimon S."/>
            <person name="Zhang W."/>
            <person name="Yang X."/>
            <person name="Jeffery I.B."/>
            <person name="Cooney J.C."/>
            <person name="Kagawa T.F."/>
            <person name="Liu W."/>
            <person name="Song Y."/>
            <person name="Salvetti E."/>
            <person name="Wrobel A."/>
            <person name="Rasinkangas P."/>
            <person name="Parkhill J."/>
            <person name="Rea M.C."/>
            <person name="O'Sullivan O."/>
            <person name="Ritari J."/>
            <person name="Douillard F.P."/>
            <person name="Paul Ross R."/>
            <person name="Yang R."/>
            <person name="Briner A.E."/>
            <person name="Felis G.E."/>
            <person name="de Vos W.M."/>
            <person name="Barrangou R."/>
            <person name="Klaenhammer T.R."/>
            <person name="Caufield P.W."/>
            <person name="Cui Y."/>
            <person name="Zhang H."/>
            <person name="O'Toole P.W."/>
        </authorList>
    </citation>
    <scope>NUCLEOTIDE SEQUENCE [LARGE SCALE GENOMIC DNA]</scope>
    <source>
        <strain evidence="14 15">DSM 20605</strain>
    </source>
</reference>
<dbReference type="PANTHER" id="PTHR11349">
    <property type="entry name" value="NUCLEOSIDE DIPHOSPHATE KINASE"/>
    <property type="match status" value="1"/>
</dbReference>
<comment type="cofactor">
    <cofactor evidence="1">
        <name>Mg(2+)</name>
        <dbReference type="ChEBI" id="CHEBI:18420"/>
    </cofactor>
</comment>
<evidence type="ECO:0000259" key="13">
    <source>
        <dbReference type="SMART" id="SM00562"/>
    </source>
</evidence>
<accession>A0A0R2CCD9</accession>
<keyword evidence="9" id="KW-0460">Magnesium</keyword>
<dbReference type="EC" id="2.7.4.6" evidence="3"/>
<comment type="caution">
    <text evidence="11">Lacks conserved residue(s) required for the propagation of feature annotation.</text>
</comment>
<keyword evidence="6" id="KW-0547">Nucleotide-binding</keyword>
<dbReference type="InterPro" id="IPR034907">
    <property type="entry name" value="NDK-like_dom"/>
</dbReference>
<dbReference type="GO" id="GO:0006183">
    <property type="term" value="P:GTP biosynthetic process"/>
    <property type="evidence" value="ECO:0007669"/>
    <property type="project" value="InterPro"/>
</dbReference>
<dbReference type="Pfam" id="PF00334">
    <property type="entry name" value="NDK"/>
    <property type="match status" value="1"/>
</dbReference>
<comment type="similarity">
    <text evidence="2 11 12">Belongs to the NDK family.</text>
</comment>
<dbReference type="SMART" id="SM00562">
    <property type="entry name" value="NDK"/>
    <property type="match status" value="1"/>
</dbReference>
<evidence type="ECO:0000256" key="1">
    <source>
        <dbReference type="ARBA" id="ARBA00001946"/>
    </source>
</evidence>
<keyword evidence="8" id="KW-0067">ATP-binding</keyword>
<dbReference type="PRINTS" id="PR01243">
    <property type="entry name" value="NUCDPKINASE"/>
</dbReference>
<dbReference type="Proteomes" id="UP000051576">
    <property type="component" value="Unassembled WGS sequence"/>
</dbReference>
<keyword evidence="5" id="KW-0479">Metal-binding</keyword>
<keyword evidence="10" id="KW-0546">Nucleotide metabolism</keyword>
<dbReference type="InterPro" id="IPR036850">
    <property type="entry name" value="NDK-like_dom_sf"/>
</dbReference>
<evidence type="ECO:0000256" key="10">
    <source>
        <dbReference type="ARBA" id="ARBA00023080"/>
    </source>
</evidence>
<sequence>MIIKPDSVEKRLIGKILEKIENTSFNLESMELTYASERQLVEHYKNLKNREFFRDLIKYMLSGPIIVLRVSGDNAIDELHKLAGNTDPNLAQPETIRGNLSVYGGDKMHNFIHTSDSKQNAINELNIWFDEDRPCNL</sequence>
<name>A0A0R2CCD9_9LACO</name>
<dbReference type="PATRIC" id="fig|1133569.4.peg.425"/>